<name>A0ABN9QSN6_9DINO</name>
<accession>A0ABN9QSN6</accession>
<protein>
    <recommendedName>
        <fullName evidence="4">Dynamin-type G domain-containing protein</fullName>
    </recommendedName>
</protein>
<feature type="region of interest" description="Disordered" evidence="1">
    <location>
        <begin position="164"/>
        <end position="191"/>
    </location>
</feature>
<dbReference type="InterPro" id="IPR027417">
    <property type="entry name" value="P-loop_NTPase"/>
</dbReference>
<keyword evidence="3" id="KW-1185">Reference proteome</keyword>
<dbReference type="Gene3D" id="3.40.50.300">
    <property type="entry name" value="P-loop containing nucleotide triphosphate hydrolases"/>
    <property type="match status" value="1"/>
</dbReference>
<evidence type="ECO:0000313" key="2">
    <source>
        <dbReference type="EMBL" id="CAK0808203.1"/>
    </source>
</evidence>
<feature type="compositionally biased region" description="Basic and acidic residues" evidence="1">
    <location>
        <begin position="180"/>
        <end position="191"/>
    </location>
</feature>
<dbReference type="PANTHER" id="PTHR11216:SF31">
    <property type="entry name" value="AT21416P"/>
    <property type="match status" value="1"/>
</dbReference>
<evidence type="ECO:0000256" key="1">
    <source>
        <dbReference type="SAM" id="MobiDB-lite"/>
    </source>
</evidence>
<sequence length="191" mass="21609">MPNPILEGVSFVDTPGVLSGEKQRLKRGYDFEEVVTWFADHAAMIILFFDAHKLDVSDELKRCVAVLASNSAKVHVILNKADRVTTQQLLRVNGALMWSLGKVMDTPEVTRVYVGSFWDESLQNDEMASLFEREQDDLYRHIEQLPRSSSVQKINDLSKRARLAKAPRARLSAEPDADDVGPRREAVRADR</sequence>
<dbReference type="EMBL" id="CAUYUJ010004113">
    <property type="protein sequence ID" value="CAK0808203.1"/>
    <property type="molecule type" value="Genomic_DNA"/>
</dbReference>
<gene>
    <name evidence="2" type="ORF">PCOR1329_LOCUS13866</name>
</gene>
<comment type="caution">
    <text evidence="2">The sequence shown here is derived from an EMBL/GenBank/DDBJ whole genome shotgun (WGS) entry which is preliminary data.</text>
</comment>
<evidence type="ECO:0000313" key="3">
    <source>
        <dbReference type="Proteomes" id="UP001189429"/>
    </source>
</evidence>
<dbReference type="PANTHER" id="PTHR11216">
    <property type="entry name" value="EH DOMAIN"/>
    <property type="match status" value="1"/>
</dbReference>
<evidence type="ECO:0008006" key="4">
    <source>
        <dbReference type="Google" id="ProtNLM"/>
    </source>
</evidence>
<reference evidence="2" key="1">
    <citation type="submission" date="2023-10" db="EMBL/GenBank/DDBJ databases">
        <authorList>
            <person name="Chen Y."/>
            <person name="Shah S."/>
            <person name="Dougan E. K."/>
            <person name="Thang M."/>
            <person name="Chan C."/>
        </authorList>
    </citation>
    <scope>NUCLEOTIDE SEQUENCE [LARGE SCALE GENOMIC DNA]</scope>
</reference>
<dbReference type="SUPFAM" id="SSF52540">
    <property type="entry name" value="P-loop containing nucleoside triphosphate hydrolases"/>
    <property type="match status" value="1"/>
</dbReference>
<organism evidence="2 3">
    <name type="scientific">Prorocentrum cordatum</name>
    <dbReference type="NCBI Taxonomy" id="2364126"/>
    <lineage>
        <taxon>Eukaryota</taxon>
        <taxon>Sar</taxon>
        <taxon>Alveolata</taxon>
        <taxon>Dinophyceae</taxon>
        <taxon>Prorocentrales</taxon>
        <taxon>Prorocentraceae</taxon>
        <taxon>Prorocentrum</taxon>
    </lineage>
</organism>
<proteinExistence type="predicted"/>
<dbReference type="Proteomes" id="UP001189429">
    <property type="component" value="Unassembled WGS sequence"/>
</dbReference>